<dbReference type="InterPro" id="IPR056150">
    <property type="entry name" value="WD40_CDC20-Fz"/>
</dbReference>
<evidence type="ECO:0000256" key="4">
    <source>
        <dbReference type="ARBA" id="ARBA00022737"/>
    </source>
</evidence>
<dbReference type="GO" id="GO:0031145">
    <property type="term" value="P:anaphase-promoting complex-dependent catabolic process"/>
    <property type="evidence" value="ECO:0007669"/>
    <property type="project" value="TreeGrafter"/>
</dbReference>
<feature type="region of interest" description="Disordered" evidence="8">
    <location>
        <begin position="1"/>
        <end position="26"/>
    </location>
</feature>
<evidence type="ECO:0000256" key="1">
    <source>
        <dbReference type="ARBA" id="ARBA00006445"/>
    </source>
</evidence>
<dbReference type="GO" id="GO:1990757">
    <property type="term" value="F:ubiquitin ligase activator activity"/>
    <property type="evidence" value="ECO:0007669"/>
    <property type="project" value="TreeGrafter"/>
</dbReference>
<dbReference type="GO" id="GO:0005680">
    <property type="term" value="C:anaphase-promoting complex"/>
    <property type="evidence" value="ECO:0007669"/>
    <property type="project" value="TreeGrafter"/>
</dbReference>
<feature type="compositionally biased region" description="Low complexity" evidence="8">
    <location>
        <begin position="49"/>
        <end position="65"/>
    </location>
</feature>
<name>M2QJD0_CERS8</name>
<dbReference type="PROSITE" id="PS50294">
    <property type="entry name" value="WD_REPEATS_REGION"/>
    <property type="match status" value="1"/>
</dbReference>
<feature type="repeat" description="WD" evidence="7">
    <location>
        <begin position="348"/>
        <end position="380"/>
    </location>
</feature>
<evidence type="ECO:0000256" key="8">
    <source>
        <dbReference type="SAM" id="MobiDB-lite"/>
    </source>
</evidence>
<gene>
    <name evidence="10" type="ORF">CERSUDRAFT_137681</name>
</gene>
<keyword evidence="6" id="KW-0131">Cell cycle</keyword>
<dbReference type="GO" id="GO:1905786">
    <property type="term" value="P:positive regulation of anaphase-promoting complex-dependent catabolic process"/>
    <property type="evidence" value="ECO:0007669"/>
    <property type="project" value="TreeGrafter"/>
</dbReference>
<feature type="compositionally biased region" description="Basic and acidic residues" evidence="8">
    <location>
        <begin position="84"/>
        <end position="94"/>
    </location>
</feature>
<evidence type="ECO:0000256" key="2">
    <source>
        <dbReference type="ARBA" id="ARBA00022574"/>
    </source>
</evidence>
<evidence type="ECO:0000259" key="9">
    <source>
        <dbReference type="Pfam" id="PF24807"/>
    </source>
</evidence>
<dbReference type="HOGENOM" id="CLU_014831_6_0_1"/>
<dbReference type="InterPro" id="IPR015943">
    <property type="entry name" value="WD40/YVTN_repeat-like_dom_sf"/>
</dbReference>
<feature type="repeat" description="WD" evidence="7">
    <location>
        <begin position="487"/>
        <end position="520"/>
    </location>
</feature>
<dbReference type="SMART" id="SM00320">
    <property type="entry name" value="WD40"/>
    <property type="match status" value="5"/>
</dbReference>
<evidence type="ECO:0000256" key="7">
    <source>
        <dbReference type="PROSITE-ProRule" id="PRU00221"/>
    </source>
</evidence>
<feature type="region of interest" description="Disordered" evidence="8">
    <location>
        <begin position="528"/>
        <end position="550"/>
    </location>
</feature>
<dbReference type="STRING" id="914234.M2QJD0"/>
<feature type="compositionally biased region" description="Basic and acidic residues" evidence="8">
    <location>
        <begin position="111"/>
        <end position="125"/>
    </location>
</feature>
<comment type="similarity">
    <text evidence="1">Belongs to the WD repeat CDC20/Fizzy family.</text>
</comment>
<dbReference type="PANTHER" id="PTHR19918">
    <property type="entry name" value="CELL DIVISION CYCLE 20 CDC20 FIZZY -RELATED"/>
    <property type="match status" value="1"/>
</dbReference>
<accession>M2QJD0</accession>
<dbReference type="GO" id="GO:0051301">
    <property type="term" value="P:cell division"/>
    <property type="evidence" value="ECO:0007669"/>
    <property type="project" value="UniProtKB-KW"/>
</dbReference>
<keyword evidence="11" id="KW-1185">Reference proteome</keyword>
<proteinExistence type="inferred from homology"/>
<dbReference type="SUPFAM" id="SSF50978">
    <property type="entry name" value="WD40 repeat-like"/>
    <property type="match status" value="1"/>
</dbReference>
<keyword evidence="2 7" id="KW-0853">WD repeat</keyword>
<feature type="compositionally biased region" description="Polar residues" evidence="8">
    <location>
        <begin position="66"/>
        <end position="78"/>
    </location>
</feature>
<dbReference type="Proteomes" id="UP000016930">
    <property type="component" value="Unassembled WGS sequence"/>
</dbReference>
<dbReference type="GO" id="GO:0010997">
    <property type="term" value="F:anaphase-promoting complex binding"/>
    <property type="evidence" value="ECO:0007669"/>
    <property type="project" value="InterPro"/>
</dbReference>
<evidence type="ECO:0000256" key="5">
    <source>
        <dbReference type="ARBA" id="ARBA00022776"/>
    </source>
</evidence>
<dbReference type="Gene3D" id="2.130.10.10">
    <property type="entry name" value="YVTN repeat-like/Quinoprotein amine dehydrogenase"/>
    <property type="match status" value="1"/>
</dbReference>
<dbReference type="InterPro" id="IPR033010">
    <property type="entry name" value="Cdc20/Fizzy"/>
</dbReference>
<feature type="compositionally biased region" description="Low complexity" evidence="8">
    <location>
        <begin position="193"/>
        <end position="206"/>
    </location>
</feature>
<reference evidence="10 11" key="1">
    <citation type="journal article" date="2012" name="Proc. Natl. Acad. Sci. U.S.A.">
        <title>Comparative genomics of Ceriporiopsis subvermispora and Phanerochaete chrysosporium provide insight into selective ligninolysis.</title>
        <authorList>
            <person name="Fernandez-Fueyo E."/>
            <person name="Ruiz-Duenas F.J."/>
            <person name="Ferreira P."/>
            <person name="Floudas D."/>
            <person name="Hibbett D.S."/>
            <person name="Canessa P."/>
            <person name="Larrondo L.F."/>
            <person name="James T.Y."/>
            <person name="Seelenfreund D."/>
            <person name="Lobos S."/>
            <person name="Polanco R."/>
            <person name="Tello M."/>
            <person name="Honda Y."/>
            <person name="Watanabe T."/>
            <person name="Watanabe T."/>
            <person name="Ryu J.S."/>
            <person name="Kubicek C.P."/>
            <person name="Schmoll M."/>
            <person name="Gaskell J."/>
            <person name="Hammel K.E."/>
            <person name="St John F.J."/>
            <person name="Vanden Wymelenberg A."/>
            <person name="Sabat G."/>
            <person name="Splinter BonDurant S."/>
            <person name="Syed K."/>
            <person name="Yadav J.S."/>
            <person name="Doddapaneni H."/>
            <person name="Subramanian V."/>
            <person name="Lavin J.L."/>
            <person name="Oguiza J.A."/>
            <person name="Perez G."/>
            <person name="Pisabarro A.G."/>
            <person name="Ramirez L."/>
            <person name="Santoyo F."/>
            <person name="Master E."/>
            <person name="Coutinho P.M."/>
            <person name="Henrissat B."/>
            <person name="Lombard V."/>
            <person name="Magnuson J.K."/>
            <person name="Kuees U."/>
            <person name="Hori C."/>
            <person name="Igarashi K."/>
            <person name="Samejima M."/>
            <person name="Held B.W."/>
            <person name="Barry K.W."/>
            <person name="LaButti K.M."/>
            <person name="Lapidus A."/>
            <person name="Lindquist E.A."/>
            <person name="Lucas S.M."/>
            <person name="Riley R."/>
            <person name="Salamov A.A."/>
            <person name="Hoffmeister D."/>
            <person name="Schwenk D."/>
            <person name="Hadar Y."/>
            <person name="Yarden O."/>
            <person name="de Vries R.P."/>
            <person name="Wiebenga A."/>
            <person name="Stenlid J."/>
            <person name="Eastwood D."/>
            <person name="Grigoriev I.V."/>
            <person name="Berka R.M."/>
            <person name="Blanchette R.A."/>
            <person name="Kersten P."/>
            <person name="Martinez A.T."/>
            <person name="Vicuna R."/>
            <person name="Cullen D."/>
        </authorList>
    </citation>
    <scope>NUCLEOTIDE SEQUENCE [LARGE SCALE GENOMIC DNA]</scope>
    <source>
        <strain evidence="10 11">B</strain>
    </source>
</reference>
<evidence type="ECO:0000256" key="3">
    <source>
        <dbReference type="ARBA" id="ARBA00022618"/>
    </source>
</evidence>
<sequence>MSYLPKTPSTRHRSRSEAKTPLTPSLAVGLNSLSLATPSKADVSFANPFAASRPSSPAKRSASGSIQVSESLQRQASTGVIRKGGVESRLDVVTRDYVPPKSEKKRSKSQPSRDTRDRFITTRDPADDVAATLDLMSLNPQSASPGHTARLAAATGVPLNRRVLSYHEPPPPSASDPLLAQAREYARPLYARPGALPTSTSTATTGAKGRKISTQPERVLDAPGMVDDFYLNLVSWSCLNIVGVALAENTYLWRADSGEVVQLGEAPEGSYISSVEFSNDGLFLGVGVGTGAVELWDAESQTKLRTMSGHSSQVACLSWYQHILTSGCADGSIWHHDVRVARHKVGELIGHQGEVCGLKWRSDGELLASGGNDNVVNVWDGRIGDVAPGTRSAARWTKRNHTAAVKAVAWCPWQPSLLASGGGTSDATVHIWNTTTGARLHSLPTPSQVTSIQWSPHKKEFMTTHGYPTNAIMVHAYPSMERVAEIRDAHDSRVLWSAIGPAGDVVVTGAGDENLKFWRIWEVPKVRKSKESKDSSGRTGSTKSDILRIR</sequence>
<feature type="region of interest" description="Disordered" evidence="8">
    <location>
        <begin position="49"/>
        <end position="125"/>
    </location>
</feature>
<keyword evidence="3" id="KW-0132">Cell division</keyword>
<keyword evidence="4" id="KW-0677">Repeat</keyword>
<evidence type="ECO:0000313" key="11">
    <source>
        <dbReference type="Proteomes" id="UP000016930"/>
    </source>
</evidence>
<dbReference type="InterPro" id="IPR036322">
    <property type="entry name" value="WD40_repeat_dom_sf"/>
</dbReference>
<organism evidence="10 11">
    <name type="scientific">Ceriporiopsis subvermispora (strain B)</name>
    <name type="common">White-rot fungus</name>
    <name type="synonym">Gelatoporia subvermispora</name>
    <dbReference type="NCBI Taxonomy" id="914234"/>
    <lineage>
        <taxon>Eukaryota</taxon>
        <taxon>Fungi</taxon>
        <taxon>Dikarya</taxon>
        <taxon>Basidiomycota</taxon>
        <taxon>Agaricomycotina</taxon>
        <taxon>Agaricomycetes</taxon>
        <taxon>Polyporales</taxon>
        <taxon>Gelatoporiaceae</taxon>
        <taxon>Gelatoporia</taxon>
    </lineage>
</organism>
<feature type="repeat" description="WD" evidence="7">
    <location>
        <begin position="272"/>
        <end position="306"/>
    </location>
</feature>
<evidence type="ECO:0000256" key="6">
    <source>
        <dbReference type="ARBA" id="ARBA00023306"/>
    </source>
</evidence>
<keyword evidence="5" id="KW-0498">Mitosis</keyword>
<dbReference type="PROSITE" id="PS50082">
    <property type="entry name" value="WD_REPEATS_2"/>
    <property type="match status" value="3"/>
</dbReference>
<protein>
    <recommendedName>
        <fullName evidence="9">CDC20/Fizzy WD40 domain-containing protein</fullName>
    </recommendedName>
</protein>
<dbReference type="AlphaFoldDB" id="M2QJD0"/>
<dbReference type="EMBL" id="KB445797">
    <property type="protein sequence ID" value="EMD37158.1"/>
    <property type="molecule type" value="Genomic_DNA"/>
</dbReference>
<dbReference type="InterPro" id="IPR001680">
    <property type="entry name" value="WD40_rpt"/>
</dbReference>
<dbReference type="Pfam" id="PF24807">
    <property type="entry name" value="WD40_CDC20-Fz"/>
    <property type="match status" value="1"/>
</dbReference>
<feature type="region of interest" description="Disordered" evidence="8">
    <location>
        <begin position="190"/>
        <end position="215"/>
    </location>
</feature>
<evidence type="ECO:0000313" key="10">
    <source>
        <dbReference type="EMBL" id="EMD37158.1"/>
    </source>
</evidence>
<dbReference type="OrthoDB" id="10263272at2759"/>
<dbReference type="PANTHER" id="PTHR19918:SF8">
    <property type="entry name" value="FI02843P"/>
    <property type="match status" value="1"/>
</dbReference>
<feature type="domain" description="CDC20/Fizzy WD40" evidence="9">
    <location>
        <begin position="220"/>
        <end position="518"/>
    </location>
</feature>